<sequence>MTHQTLPRETLARATVDDYLGDGAKRFFSAGYRRVDYAFGPVTVSVRAADDATVATTVGLAYPVDWSKKTASADLRPHLSTIDAILLGVQLAELCLVSAFRPDPAAHRAMWVRRIKIRAGRAPEEDLGELPLGARLRGTSDGVSVVDGQVGAMRVRCEVVHGGGDVHIGRAEYAHPDVLLGPASQRYYGSGFATAVHRIDALAVDVPTLTASGVVRLDQSTADQGIEGAYSPAPTTVDAFATGLQLAQILLYEHDSMRRSESNTLWMRSTVLDVPRPDRPMADALPLTTTLRDPALIDMDGGRWRTAQIHCDLAGITFTCAVAHALPTDH</sequence>
<dbReference type="EMBL" id="BMRB01000002">
    <property type="protein sequence ID" value="GGS37343.1"/>
    <property type="molecule type" value="Genomic_DNA"/>
</dbReference>
<dbReference type="RefSeq" id="WP_189211458.1">
    <property type="nucleotide sequence ID" value="NZ_BMRB01000002.1"/>
</dbReference>
<gene>
    <name evidence="1" type="primary">mmyD</name>
    <name evidence="1" type="ORF">GCM10010171_35280</name>
</gene>
<reference evidence="1" key="2">
    <citation type="submission" date="2020-09" db="EMBL/GenBank/DDBJ databases">
        <authorList>
            <person name="Sun Q."/>
            <person name="Ohkuma M."/>
        </authorList>
    </citation>
    <scope>NUCLEOTIDE SEQUENCE</scope>
    <source>
        <strain evidence="1">JCM 3276</strain>
    </source>
</reference>
<protein>
    <recommendedName>
        <fullName evidence="3">Avirulence D protein (AvrD)</fullName>
    </recommendedName>
</protein>
<evidence type="ECO:0000313" key="1">
    <source>
        <dbReference type="EMBL" id="GGS37343.1"/>
    </source>
</evidence>
<name>A0A918GI20_9PSEU</name>
<comment type="caution">
    <text evidence="1">The sequence shown here is derived from an EMBL/GenBank/DDBJ whole genome shotgun (WGS) entry which is preliminary data.</text>
</comment>
<proteinExistence type="predicted"/>
<evidence type="ECO:0000313" key="2">
    <source>
        <dbReference type="Proteomes" id="UP000660680"/>
    </source>
</evidence>
<reference evidence="1" key="1">
    <citation type="journal article" date="2014" name="Int. J. Syst. Evol. Microbiol.">
        <title>Complete genome sequence of Corynebacterium casei LMG S-19264T (=DSM 44701T), isolated from a smear-ripened cheese.</title>
        <authorList>
            <consortium name="US DOE Joint Genome Institute (JGI-PGF)"/>
            <person name="Walter F."/>
            <person name="Albersmeier A."/>
            <person name="Kalinowski J."/>
            <person name="Ruckert C."/>
        </authorList>
    </citation>
    <scope>NUCLEOTIDE SEQUENCE</scope>
    <source>
        <strain evidence="1">JCM 3276</strain>
    </source>
</reference>
<dbReference type="AlphaFoldDB" id="A0A918GI20"/>
<accession>A0A918GI20</accession>
<dbReference type="Proteomes" id="UP000660680">
    <property type="component" value="Unassembled WGS sequence"/>
</dbReference>
<evidence type="ECO:0008006" key="3">
    <source>
        <dbReference type="Google" id="ProtNLM"/>
    </source>
</evidence>
<organism evidence="1 2">
    <name type="scientific">Actinokineospora fastidiosa</name>
    <dbReference type="NCBI Taxonomy" id="1816"/>
    <lineage>
        <taxon>Bacteria</taxon>
        <taxon>Bacillati</taxon>
        <taxon>Actinomycetota</taxon>
        <taxon>Actinomycetes</taxon>
        <taxon>Pseudonocardiales</taxon>
        <taxon>Pseudonocardiaceae</taxon>
        <taxon>Actinokineospora</taxon>
    </lineage>
</organism>
<dbReference type="Pfam" id="PF05655">
    <property type="entry name" value="AvrD"/>
    <property type="match status" value="1"/>
</dbReference>
<keyword evidence="2" id="KW-1185">Reference proteome</keyword>
<dbReference type="InterPro" id="IPR008799">
    <property type="entry name" value="Pseudomon_AvrD"/>
</dbReference>